<proteinExistence type="predicted"/>
<reference evidence="2" key="1">
    <citation type="journal article" date="2019" name="Int. J. Syst. Evol. Microbiol.">
        <title>The Global Catalogue of Microorganisms (GCM) 10K type strain sequencing project: providing services to taxonomists for standard genome sequencing and annotation.</title>
        <authorList>
            <consortium name="The Broad Institute Genomics Platform"/>
            <consortium name="The Broad Institute Genome Sequencing Center for Infectious Disease"/>
            <person name="Wu L."/>
            <person name="Ma J."/>
        </authorList>
    </citation>
    <scope>NUCLEOTIDE SEQUENCE [LARGE SCALE GENOMIC DNA]</scope>
    <source>
        <strain evidence="2">CGMCC 4.1469</strain>
    </source>
</reference>
<sequence length="641" mass="68345">MTTDHSPGVAALPRITRHRGLAPLFVLALALLTLVAAITPAAAARRAGGVLGVNLVNSSDRDLTFANLQVTNGCAYTNPPARLAALGGTGQFNVGVCEGSNGASGTVSYQVSGESQGTVITLGWNVPAPLDEPNTFTETAPMGYVASHTGGTDSFTPVVFTVDCNSTTCDGIPDDWKRNGVTIKPSDGSPDQFIDLKAMGADVNKPDIFVQVDWMADDTHNHALTNDAIRKVVDAFKNSPFNRHSPTTGINLHVDAGPDSILDYTKNTTWGTLSKAKKQTEVANLGTVDSNGRYLWDEFTKIKTATGGFISTGRSSIFHYAIAAHNLQPGVTYSGVAAGVPGSDFIVSLGSFDNRVGSTNQQAGTLMHELGHDLGLKHAGNADTPNHQPQYFSVMNYSYQMGGLSIGTTTGVMDYSRAVGSLNEPTLNERQFPASTAGYDVTHWCPNTKQGSRFVTVQASAAQVDWNCDGMINQNTVAFDTNNDGFQTALNGHDDWGSIQLRGGSIAHSGATGVPAPTEENEVDLEEAAMELPLDTQPPVTTARTHPQPDRHGVYHSDVQVTLDATDDISGVAMTDYRVDGGEWTRYTGPFTVSGDGRHEVEYRSDDHAQNVEEVHCLEIRIDCDPRGPEPWDASDASQEG</sequence>
<evidence type="ECO:0000313" key="2">
    <source>
        <dbReference type="Proteomes" id="UP001596067"/>
    </source>
</evidence>
<gene>
    <name evidence="1" type="ORF">ACFP0N_11035</name>
</gene>
<comment type="caution">
    <text evidence="1">The sequence shown here is derived from an EMBL/GenBank/DDBJ whole genome shotgun (WGS) entry which is preliminary data.</text>
</comment>
<accession>A0ABW1EV65</accession>
<dbReference type="NCBIfam" id="NF047446">
    <property type="entry name" value="barrel_OmpL47"/>
    <property type="match status" value="1"/>
</dbReference>
<dbReference type="InterPro" id="IPR058094">
    <property type="entry name" value="Ig-like_OmpL47-like"/>
</dbReference>
<dbReference type="SUPFAM" id="SSF55486">
    <property type="entry name" value="Metalloproteases ('zincins'), catalytic domain"/>
    <property type="match status" value="1"/>
</dbReference>
<name>A0ABW1EV65_9ACTN</name>
<dbReference type="EMBL" id="JBHSOD010000010">
    <property type="protein sequence ID" value="MFC5885505.1"/>
    <property type="molecule type" value="Genomic_DNA"/>
</dbReference>
<dbReference type="Gene3D" id="3.40.390.10">
    <property type="entry name" value="Collagenase (Catalytic Domain)"/>
    <property type="match status" value="1"/>
</dbReference>
<dbReference type="Gene3D" id="3.30.1920.20">
    <property type="match status" value="1"/>
</dbReference>
<protein>
    <submittedName>
        <fullName evidence="1">OmpL47-type beta-barrel domain-containing protein</fullName>
    </submittedName>
</protein>
<keyword evidence="2" id="KW-1185">Reference proteome</keyword>
<dbReference type="RefSeq" id="WP_313761669.1">
    <property type="nucleotide sequence ID" value="NZ_BAAAVH010000049.1"/>
</dbReference>
<organism evidence="1 2">
    <name type="scientific">Kitasatospora aburaviensis</name>
    <dbReference type="NCBI Taxonomy" id="67265"/>
    <lineage>
        <taxon>Bacteria</taxon>
        <taxon>Bacillati</taxon>
        <taxon>Actinomycetota</taxon>
        <taxon>Actinomycetes</taxon>
        <taxon>Kitasatosporales</taxon>
        <taxon>Streptomycetaceae</taxon>
        <taxon>Kitasatospora</taxon>
    </lineage>
</organism>
<evidence type="ECO:0000313" key="1">
    <source>
        <dbReference type="EMBL" id="MFC5885505.1"/>
    </source>
</evidence>
<dbReference type="InterPro" id="IPR024079">
    <property type="entry name" value="MetalloPept_cat_dom_sf"/>
</dbReference>
<dbReference type="Gene3D" id="2.60.270.50">
    <property type="match status" value="1"/>
</dbReference>
<dbReference type="Proteomes" id="UP001596067">
    <property type="component" value="Unassembled WGS sequence"/>
</dbReference>